<evidence type="ECO:0000256" key="4">
    <source>
        <dbReference type="ARBA" id="ARBA00022691"/>
    </source>
</evidence>
<dbReference type="NCBIfam" id="TIGR01469">
    <property type="entry name" value="cobA_cysG_Cterm"/>
    <property type="match status" value="1"/>
</dbReference>
<dbReference type="FunFam" id="3.40.1010.10:FF:000001">
    <property type="entry name" value="Siroheme synthase"/>
    <property type="match status" value="1"/>
</dbReference>
<feature type="domain" description="Tetrapyrrole methylase" evidence="6">
    <location>
        <begin position="12"/>
        <end position="223"/>
    </location>
</feature>
<dbReference type="GO" id="GO:0004852">
    <property type="term" value="F:uroporphyrinogen-III synthase activity"/>
    <property type="evidence" value="ECO:0007669"/>
    <property type="project" value="InterPro"/>
</dbReference>
<dbReference type="InterPro" id="IPR003043">
    <property type="entry name" value="Uropor_MeTrfase_CS"/>
</dbReference>
<evidence type="ECO:0000259" key="7">
    <source>
        <dbReference type="Pfam" id="PF02602"/>
    </source>
</evidence>
<sequence>MTLPHARTEKGKVWLVGAGPGDPGLLTLKAARALAQCDTLVYDYLASAAIVGLAPPDCEKIYVGKKAGAHTLTQDEITALIVKLGLDGKQVVRLKGGDVFVFARGGEEAQALAEAGVAFEIVPGITSAIAAPAYAGIPVTHRDHNTSFTIATGHEDPTKGYSSLNFAKLANRKATTIFLMAMGNLAGIVAKLREHGLEGETPVGIVHEGTKPSQRVLTATIDTVVDEVARTGIGAPAIVVIGDVVKEREHIRWFDAQPLFGKRVLVTRPSHQADDFASRLWEVGAEPVVAPTIAIGPPDDPHAAREAVTHVRDYAWVAFTSRNGVDAFFDTLTELGRDARAFGDAKIAAIGPKTAEALAARGIRVDLVPPTFVNEAVAAELLARTAPGDRVLVFRAQEARDVLPDSLRRHDRVVDVVAAYKTRFVDDPELAAHAASADIVTFTSSSTVAGFVHNVPGAAEALAGKTVAAIGPITAQKARDAGIRVDVVAEEFTVDGLLRALSAVATV</sequence>
<dbReference type="GO" id="GO:0004851">
    <property type="term" value="F:uroporphyrin-III C-methyltransferase activity"/>
    <property type="evidence" value="ECO:0007669"/>
    <property type="project" value="UniProtKB-EC"/>
</dbReference>
<dbReference type="CDD" id="cd06578">
    <property type="entry name" value="HemD"/>
    <property type="match status" value="1"/>
</dbReference>
<reference evidence="8 9" key="1">
    <citation type="journal article" date="2022" name="ISME Commun">
        <title>Vulcanimicrobium alpinus gen. nov. sp. nov., the first cultivated representative of the candidate phylum 'Eremiobacterota', is a metabolically versatile aerobic anoxygenic phototroph.</title>
        <authorList>
            <person name="Yabe S."/>
            <person name="Muto K."/>
            <person name="Abe K."/>
            <person name="Yokota A."/>
            <person name="Staudigel H."/>
            <person name="Tebo B.M."/>
        </authorList>
    </citation>
    <scope>NUCLEOTIDE SEQUENCE [LARGE SCALE GENOMIC DNA]</scope>
    <source>
        <strain evidence="8 9">WC8-2</strain>
    </source>
</reference>
<dbReference type="RefSeq" id="WP_317995979.1">
    <property type="nucleotide sequence ID" value="NZ_AP025523.1"/>
</dbReference>
<dbReference type="InterPro" id="IPR003754">
    <property type="entry name" value="4pyrrol_synth_uPrphyn_synth"/>
</dbReference>
<keyword evidence="4" id="KW-0949">S-adenosyl-L-methionine</keyword>
<evidence type="ECO:0000256" key="5">
    <source>
        <dbReference type="ARBA" id="ARBA00023244"/>
    </source>
</evidence>
<dbReference type="NCBIfam" id="NF004790">
    <property type="entry name" value="PRK06136.1"/>
    <property type="match status" value="1"/>
</dbReference>
<dbReference type="InterPro" id="IPR035996">
    <property type="entry name" value="4pyrrol_Methylase_sf"/>
</dbReference>
<proteinExistence type="predicted"/>
<dbReference type="Pfam" id="PF02602">
    <property type="entry name" value="HEM4"/>
    <property type="match status" value="1"/>
</dbReference>
<dbReference type="InterPro" id="IPR000878">
    <property type="entry name" value="4pyrrol_Mease"/>
</dbReference>
<evidence type="ECO:0000259" key="6">
    <source>
        <dbReference type="Pfam" id="PF00590"/>
    </source>
</evidence>
<gene>
    <name evidence="8" type="ORF">WPS_01670</name>
</gene>
<dbReference type="PANTHER" id="PTHR45790">
    <property type="entry name" value="SIROHEME SYNTHASE-RELATED"/>
    <property type="match status" value="1"/>
</dbReference>
<evidence type="ECO:0000256" key="2">
    <source>
        <dbReference type="ARBA" id="ARBA00022603"/>
    </source>
</evidence>
<dbReference type="PROSITE" id="PS00839">
    <property type="entry name" value="SUMT_1"/>
    <property type="match status" value="1"/>
</dbReference>
<dbReference type="Proteomes" id="UP001317532">
    <property type="component" value="Chromosome"/>
</dbReference>
<dbReference type="InterPro" id="IPR014776">
    <property type="entry name" value="4pyrrole_Mease_sub2"/>
</dbReference>
<evidence type="ECO:0000256" key="3">
    <source>
        <dbReference type="ARBA" id="ARBA00022679"/>
    </source>
</evidence>
<name>A0AAN1XS73_UNVUL</name>
<dbReference type="InterPro" id="IPR006366">
    <property type="entry name" value="CobA/CysG_C"/>
</dbReference>
<dbReference type="Gene3D" id="3.40.50.10090">
    <property type="match status" value="2"/>
</dbReference>
<dbReference type="GO" id="GO:0032259">
    <property type="term" value="P:methylation"/>
    <property type="evidence" value="ECO:0007669"/>
    <property type="project" value="UniProtKB-KW"/>
</dbReference>
<dbReference type="CDD" id="cd11642">
    <property type="entry name" value="SUMT"/>
    <property type="match status" value="1"/>
</dbReference>
<dbReference type="FunFam" id="3.30.950.10:FF:000001">
    <property type="entry name" value="Siroheme synthase"/>
    <property type="match status" value="1"/>
</dbReference>
<keyword evidence="5" id="KW-0627">Porphyrin biosynthesis</keyword>
<dbReference type="Gene3D" id="3.30.950.10">
    <property type="entry name" value="Methyltransferase, Cobalt-precorrin-4 Transmethylase, Domain 2"/>
    <property type="match status" value="1"/>
</dbReference>
<dbReference type="KEGG" id="vab:WPS_01670"/>
<dbReference type="PANTHER" id="PTHR45790:SF3">
    <property type="entry name" value="S-ADENOSYL-L-METHIONINE-DEPENDENT UROPORPHYRINOGEN III METHYLTRANSFERASE, CHLOROPLASTIC"/>
    <property type="match status" value="1"/>
</dbReference>
<feature type="domain" description="Tetrapyrrole biosynthesis uroporphyrinogen III synthase" evidence="7">
    <location>
        <begin position="275"/>
        <end position="498"/>
    </location>
</feature>
<keyword evidence="3" id="KW-0808">Transferase</keyword>
<dbReference type="Gene3D" id="3.40.1010.10">
    <property type="entry name" value="Cobalt-precorrin-4 Transmethylase, Domain 1"/>
    <property type="match status" value="1"/>
</dbReference>
<evidence type="ECO:0000313" key="8">
    <source>
        <dbReference type="EMBL" id="BDE04891.1"/>
    </source>
</evidence>
<dbReference type="GO" id="GO:0019354">
    <property type="term" value="P:siroheme biosynthetic process"/>
    <property type="evidence" value="ECO:0007669"/>
    <property type="project" value="InterPro"/>
</dbReference>
<evidence type="ECO:0000313" key="9">
    <source>
        <dbReference type="Proteomes" id="UP001317532"/>
    </source>
</evidence>
<dbReference type="InterPro" id="IPR050161">
    <property type="entry name" value="Siro_Cobalamin_biosynth"/>
</dbReference>
<evidence type="ECO:0000256" key="1">
    <source>
        <dbReference type="ARBA" id="ARBA00012162"/>
    </source>
</evidence>
<dbReference type="AlphaFoldDB" id="A0AAN1XS73"/>
<dbReference type="SUPFAM" id="SSF69618">
    <property type="entry name" value="HemD-like"/>
    <property type="match status" value="1"/>
</dbReference>
<accession>A0AAN1XS73</accession>
<keyword evidence="9" id="KW-1185">Reference proteome</keyword>
<dbReference type="EMBL" id="AP025523">
    <property type="protein sequence ID" value="BDE04891.1"/>
    <property type="molecule type" value="Genomic_DNA"/>
</dbReference>
<dbReference type="Pfam" id="PF00590">
    <property type="entry name" value="TP_methylase"/>
    <property type="match status" value="1"/>
</dbReference>
<dbReference type="SUPFAM" id="SSF53790">
    <property type="entry name" value="Tetrapyrrole methylase"/>
    <property type="match status" value="1"/>
</dbReference>
<dbReference type="InterPro" id="IPR014777">
    <property type="entry name" value="4pyrrole_Mease_sub1"/>
</dbReference>
<keyword evidence="2" id="KW-0489">Methyltransferase</keyword>
<dbReference type="EC" id="2.1.1.107" evidence="1"/>
<organism evidence="8 9">
    <name type="scientific">Vulcanimicrobium alpinum</name>
    <dbReference type="NCBI Taxonomy" id="3016050"/>
    <lineage>
        <taxon>Bacteria</taxon>
        <taxon>Bacillati</taxon>
        <taxon>Vulcanimicrobiota</taxon>
        <taxon>Vulcanimicrobiia</taxon>
        <taxon>Vulcanimicrobiales</taxon>
        <taxon>Vulcanimicrobiaceae</taxon>
        <taxon>Vulcanimicrobium</taxon>
    </lineage>
</organism>
<dbReference type="InterPro" id="IPR036108">
    <property type="entry name" value="4pyrrol_syn_uPrphyn_synt_sf"/>
</dbReference>
<protein>
    <recommendedName>
        <fullName evidence="1">uroporphyrinogen-III C-methyltransferase</fullName>
        <ecNumber evidence="1">2.1.1.107</ecNumber>
    </recommendedName>
</protein>